<keyword evidence="2 4" id="KW-0863">Zinc-finger</keyword>
<dbReference type="WBParaSite" id="jg2074">
    <property type="protein sequence ID" value="jg2074"/>
    <property type="gene ID" value="jg2074"/>
</dbReference>
<evidence type="ECO:0000313" key="7">
    <source>
        <dbReference type="Proteomes" id="UP000887574"/>
    </source>
</evidence>
<feature type="compositionally biased region" description="Polar residues" evidence="5">
    <location>
        <begin position="474"/>
        <end position="491"/>
    </location>
</feature>
<dbReference type="CDD" id="cd15562">
    <property type="entry name" value="PHD2_PHF14"/>
    <property type="match status" value="1"/>
</dbReference>
<keyword evidence="7" id="KW-1185">Reference proteome</keyword>
<dbReference type="PANTHER" id="PTHR13793:SF158">
    <property type="entry name" value="PHD-TYPE DOMAIN-CONTAINING PROTEIN"/>
    <property type="match status" value="1"/>
</dbReference>
<feature type="compositionally biased region" description="Polar residues" evidence="5">
    <location>
        <begin position="521"/>
        <end position="530"/>
    </location>
</feature>
<dbReference type="Gene3D" id="3.30.40.10">
    <property type="entry name" value="Zinc/RING finger domain, C3HC4 (zinc finger)"/>
    <property type="match status" value="1"/>
</dbReference>
<feature type="region of interest" description="Disordered" evidence="5">
    <location>
        <begin position="614"/>
        <end position="636"/>
    </location>
</feature>
<keyword evidence="1" id="KW-0479">Metal-binding</keyword>
<dbReference type="SMART" id="SM00249">
    <property type="entry name" value="PHD"/>
    <property type="match status" value="3"/>
</dbReference>
<evidence type="ECO:0000256" key="5">
    <source>
        <dbReference type="SAM" id="MobiDB-lite"/>
    </source>
</evidence>
<dbReference type="InterPro" id="IPR019786">
    <property type="entry name" value="Zinc_finger_PHD-type_CS"/>
</dbReference>
<reference evidence="8" key="1">
    <citation type="submission" date="2022-11" db="UniProtKB">
        <authorList>
            <consortium name="WormBaseParasite"/>
        </authorList>
    </citation>
    <scope>IDENTIFICATION</scope>
</reference>
<dbReference type="Pfam" id="PF00628">
    <property type="entry name" value="PHD"/>
    <property type="match status" value="1"/>
</dbReference>
<proteinExistence type="predicted"/>
<feature type="region of interest" description="Disordered" evidence="5">
    <location>
        <begin position="353"/>
        <end position="372"/>
    </location>
</feature>
<sequence>MSEQERANFLKLAVSRGPGNDKLNQMLSYLRKVQVVGKMTRTMSIFLLERTALEIQIKNRMILTPTLQALPLMLTKKKDSTGLSYENAGTSKHFEQLPSTSSDSKDLLVCSICMNLRQTIKDAEIIQCDKCGLAVHEACYMVDDATDDQSVNSSSSTEPCRLGAFKKADVGGGWVHLISVSWQEIDYKAFGRKPCIACPDKLEARTGITLQCEAGMCKNFYHVTCAQKLGLLVDAQNENSIIRKDAYAKFMRQENARMILFHRPVLNSRQEFKQNVIVVLPAMHNKKTKMLHTSAQFINAFAEKAELLGMDRHQFEEKFAEVPTEQLPNLPPAFSTSFVRYFEHREEVEVPEEEEHLVRAKQSKATALAEQQSLEKSMKVMQEKLPKLHERHATTNAVFNRLCQALYSLTGSHKHPHQSKTSSQQKNKPKIDRKSSSGQSTKKTKDMIESTSAESIPVLTPAVVKPPVRRPNILSRSTPKNSPIKPNTINLENPLKIQIPINNKASLGSPTGSGKSKKLSSRTPSMSPKANGNWLVISPDKSFPSILESIRMHKCHTCEKITDQHLLILCDTCKHHYHIGCLDPPLKRMPTQRKNCGFECSDCACPSTSEEELEKIKTKQEEEDEEEGENASVASRRKVRKRLAVFNSPSLDLSHSPKATSKKLKMEY</sequence>
<dbReference type="Gene3D" id="2.30.30.1150">
    <property type="match status" value="1"/>
</dbReference>
<organism evidence="7 8">
    <name type="scientific">Ditylenchus dipsaci</name>
    <dbReference type="NCBI Taxonomy" id="166011"/>
    <lineage>
        <taxon>Eukaryota</taxon>
        <taxon>Metazoa</taxon>
        <taxon>Ecdysozoa</taxon>
        <taxon>Nematoda</taxon>
        <taxon>Chromadorea</taxon>
        <taxon>Rhabditida</taxon>
        <taxon>Tylenchina</taxon>
        <taxon>Tylenchomorpha</taxon>
        <taxon>Sphaerularioidea</taxon>
        <taxon>Anguinidae</taxon>
        <taxon>Anguininae</taxon>
        <taxon>Ditylenchus</taxon>
    </lineage>
</organism>
<dbReference type="GO" id="GO:0008270">
    <property type="term" value="F:zinc ion binding"/>
    <property type="evidence" value="ECO:0007669"/>
    <property type="project" value="UniProtKB-KW"/>
</dbReference>
<feature type="compositionally biased region" description="Polar residues" evidence="5">
    <location>
        <begin position="363"/>
        <end position="372"/>
    </location>
</feature>
<dbReference type="InterPro" id="IPR001965">
    <property type="entry name" value="Znf_PHD"/>
</dbReference>
<keyword evidence="3" id="KW-0862">Zinc</keyword>
<dbReference type="InterPro" id="IPR019787">
    <property type="entry name" value="Znf_PHD-finger"/>
</dbReference>
<dbReference type="SUPFAM" id="SSF57903">
    <property type="entry name" value="FYVE/PHD zinc finger"/>
    <property type="match status" value="2"/>
</dbReference>
<protein>
    <submittedName>
        <fullName evidence="8">PHD-type domain-containing protein</fullName>
    </submittedName>
</protein>
<name>A0A915DLD7_9BILA</name>
<feature type="domain" description="PHD-type" evidence="6">
    <location>
        <begin position="552"/>
        <end position="606"/>
    </location>
</feature>
<dbReference type="Proteomes" id="UP000887574">
    <property type="component" value="Unplaced"/>
</dbReference>
<dbReference type="InterPro" id="IPR013083">
    <property type="entry name" value="Znf_RING/FYVE/PHD"/>
</dbReference>
<feature type="compositionally biased region" description="Polar residues" evidence="5">
    <location>
        <begin position="500"/>
        <end position="514"/>
    </location>
</feature>
<feature type="region of interest" description="Disordered" evidence="5">
    <location>
        <begin position="411"/>
        <end position="533"/>
    </location>
</feature>
<dbReference type="AlphaFoldDB" id="A0A915DLD7"/>
<dbReference type="GO" id="GO:0006357">
    <property type="term" value="P:regulation of transcription by RNA polymerase II"/>
    <property type="evidence" value="ECO:0007669"/>
    <property type="project" value="TreeGrafter"/>
</dbReference>
<dbReference type="PANTHER" id="PTHR13793">
    <property type="entry name" value="PHD FINGER PROTEINS"/>
    <property type="match status" value="1"/>
</dbReference>
<dbReference type="PROSITE" id="PS50016">
    <property type="entry name" value="ZF_PHD_2"/>
    <property type="match status" value="1"/>
</dbReference>
<accession>A0A915DLD7</accession>
<evidence type="ECO:0000256" key="3">
    <source>
        <dbReference type="ARBA" id="ARBA00022833"/>
    </source>
</evidence>
<evidence type="ECO:0000256" key="1">
    <source>
        <dbReference type="ARBA" id="ARBA00022723"/>
    </source>
</evidence>
<evidence type="ECO:0000313" key="8">
    <source>
        <dbReference type="WBParaSite" id="jg2074"/>
    </source>
</evidence>
<dbReference type="Pfam" id="PF13832">
    <property type="entry name" value="zf-HC5HC2H_2"/>
    <property type="match status" value="1"/>
</dbReference>
<dbReference type="InterPro" id="IPR050701">
    <property type="entry name" value="Histone_Mod_Regulator"/>
</dbReference>
<evidence type="ECO:0000256" key="2">
    <source>
        <dbReference type="ARBA" id="ARBA00022771"/>
    </source>
</evidence>
<dbReference type="PROSITE" id="PS01359">
    <property type="entry name" value="ZF_PHD_1"/>
    <property type="match status" value="1"/>
</dbReference>
<evidence type="ECO:0000259" key="6">
    <source>
        <dbReference type="PROSITE" id="PS50016"/>
    </source>
</evidence>
<evidence type="ECO:0000256" key="4">
    <source>
        <dbReference type="PROSITE-ProRule" id="PRU00146"/>
    </source>
</evidence>
<dbReference type="InterPro" id="IPR011011">
    <property type="entry name" value="Znf_FYVE_PHD"/>
</dbReference>